<dbReference type="AlphaFoldDB" id="A0ABD0QEG7"/>
<dbReference type="EMBL" id="JAMKFB020000009">
    <property type="protein sequence ID" value="KAL0184562.1"/>
    <property type="molecule type" value="Genomic_DNA"/>
</dbReference>
<dbReference type="Proteomes" id="UP001529510">
    <property type="component" value="Unassembled WGS sequence"/>
</dbReference>
<feature type="non-terminal residue" evidence="2">
    <location>
        <position position="1"/>
    </location>
</feature>
<comment type="caution">
    <text evidence="2">The sequence shown here is derived from an EMBL/GenBank/DDBJ whole genome shotgun (WGS) entry which is preliminary data.</text>
</comment>
<proteinExistence type="predicted"/>
<name>A0ABD0QEG7_CIRMR</name>
<evidence type="ECO:0000256" key="1">
    <source>
        <dbReference type="SAM" id="MobiDB-lite"/>
    </source>
</evidence>
<keyword evidence="3" id="KW-1185">Reference proteome</keyword>
<evidence type="ECO:0000313" key="2">
    <source>
        <dbReference type="EMBL" id="KAL0184562.1"/>
    </source>
</evidence>
<protein>
    <recommendedName>
        <fullName evidence="4">Pinin</fullName>
    </recommendedName>
</protein>
<feature type="non-terminal residue" evidence="2">
    <location>
        <position position="111"/>
    </location>
</feature>
<accession>A0ABD0QEG7</accession>
<sequence>PPVQDEILPDEVEKVPVVEKESTVELTEEEAGPLMQDEAVTDSHMVEPDSVLLEPETTEEQRVPEETQVMLEEPVLEADYLPEETPEAELEPELEITAFQSRNIAPVEEAK</sequence>
<reference evidence="2 3" key="1">
    <citation type="submission" date="2024-05" db="EMBL/GenBank/DDBJ databases">
        <title>Genome sequencing and assembly of Indian major carp, Cirrhinus mrigala (Hamilton, 1822).</title>
        <authorList>
            <person name="Mohindra V."/>
            <person name="Chowdhury L.M."/>
            <person name="Lal K."/>
            <person name="Jena J.K."/>
        </authorList>
    </citation>
    <scope>NUCLEOTIDE SEQUENCE [LARGE SCALE GENOMIC DNA]</scope>
    <source>
        <strain evidence="2">CM1030</strain>
        <tissue evidence="2">Blood</tissue>
    </source>
</reference>
<organism evidence="2 3">
    <name type="scientific">Cirrhinus mrigala</name>
    <name type="common">Mrigala</name>
    <dbReference type="NCBI Taxonomy" id="683832"/>
    <lineage>
        <taxon>Eukaryota</taxon>
        <taxon>Metazoa</taxon>
        <taxon>Chordata</taxon>
        <taxon>Craniata</taxon>
        <taxon>Vertebrata</taxon>
        <taxon>Euteleostomi</taxon>
        <taxon>Actinopterygii</taxon>
        <taxon>Neopterygii</taxon>
        <taxon>Teleostei</taxon>
        <taxon>Ostariophysi</taxon>
        <taxon>Cypriniformes</taxon>
        <taxon>Cyprinidae</taxon>
        <taxon>Labeoninae</taxon>
        <taxon>Labeonini</taxon>
        <taxon>Cirrhinus</taxon>
    </lineage>
</organism>
<evidence type="ECO:0000313" key="3">
    <source>
        <dbReference type="Proteomes" id="UP001529510"/>
    </source>
</evidence>
<feature type="region of interest" description="Disordered" evidence="1">
    <location>
        <begin position="18"/>
        <end position="41"/>
    </location>
</feature>
<evidence type="ECO:0008006" key="4">
    <source>
        <dbReference type="Google" id="ProtNLM"/>
    </source>
</evidence>
<gene>
    <name evidence="2" type="ORF">M9458_020258</name>
</gene>